<proteinExistence type="predicted"/>
<evidence type="ECO:0000313" key="3">
    <source>
        <dbReference type="EMBL" id="MCZ0857896.1"/>
    </source>
</evidence>
<reference evidence="3" key="1">
    <citation type="submission" date="2022-10" db="EMBL/GenBank/DDBJ databases">
        <title>Genome sequence of Actinomyces israelii ATCC 10048.</title>
        <authorList>
            <person name="Watt R.M."/>
            <person name="Tong W.M."/>
        </authorList>
    </citation>
    <scope>NUCLEOTIDE SEQUENCE</scope>
    <source>
        <strain evidence="3">ATCC 10048</strain>
    </source>
</reference>
<dbReference type="Proteomes" id="UP001072034">
    <property type="component" value="Unassembled WGS sequence"/>
</dbReference>
<feature type="transmembrane region" description="Helical" evidence="2">
    <location>
        <begin position="144"/>
        <end position="162"/>
    </location>
</feature>
<name>A0ABT4I8P9_9ACTO</name>
<gene>
    <name evidence="3" type="ORF">OHJ16_07540</name>
</gene>
<feature type="compositionally biased region" description="Low complexity" evidence="1">
    <location>
        <begin position="232"/>
        <end position="252"/>
    </location>
</feature>
<keyword evidence="2" id="KW-0472">Membrane</keyword>
<feature type="region of interest" description="Disordered" evidence="1">
    <location>
        <begin position="232"/>
        <end position="323"/>
    </location>
</feature>
<sequence>MMPDDVDVWLVAAYALVLLGAAWTVDVLGSRSARRSMSWRHADFVYHDDVDGWRCHEDQWLWPAAFDPDKRVIRYEGAHAVCGRCPSKSTCSPAPGPREITRPVDPWPYSETGRFHRGLALVIACVGAFLSILMMVLFHSPDDLMVLGTTLAIVIAGACPLARHLWTTPDNAPDALAHLGSAEHEAADAARRAAGRAPVAIGTGPTGSAGYRSVREAAEAIARARAAASAGAGAPARSGSPAGASPDAVAPVPDEPPLRRVAALRTRKRLGPDGPGPSRDDPSGAADGLPARGGARRTWASAWRDATAPDTRTASATSTKGSR</sequence>
<evidence type="ECO:0000256" key="1">
    <source>
        <dbReference type="SAM" id="MobiDB-lite"/>
    </source>
</evidence>
<keyword evidence="2" id="KW-0812">Transmembrane</keyword>
<comment type="caution">
    <text evidence="3">The sequence shown here is derived from an EMBL/GenBank/DDBJ whole genome shotgun (WGS) entry which is preliminary data.</text>
</comment>
<feature type="region of interest" description="Disordered" evidence="1">
    <location>
        <begin position="189"/>
        <end position="208"/>
    </location>
</feature>
<feature type="compositionally biased region" description="Polar residues" evidence="1">
    <location>
        <begin position="310"/>
        <end position="323"/>
    </location>
</feature>
<accession>A0ABT4I8P9</accession>
<keyword evidence="4" id="KW-1185">Reference proteome</keyword>
<evidence type="ECO:0000256" key="2">
    <source>
        <dbReference type="SAM" id="Phobius"/>
    </source>
</evidence>
<feature type="transmembrane region" description="Helical" evidence="2">
    <location>
        <begin position="6"/>
        <end position="28"/>
    </location>
</feature>
<organism evidence="3 4">
    <name type="scientific">Actinomyces israelii</name>
    <dbReference type="NCBI Taxonomy" id="1659"/>
    <lineage>
        <taxon>Bacteria</taxon>
        <taxon>Bacillati</taxon>
        <taxon>Actinomycetota</taxon>
        <taxon>Actinomycetes</taxon>
        <taxon>Actinomycetales</taxon>
        <taxon>Actinomycetaceae</taxon>
        <taxon>Actinomyces</taxon>
    </lineage>
</organism>
<protein>
    <recommendedName>
        <fullName evidence="5">Transposase</fullName>
    </recommendedName>
</protein>
<feature type="transmembrane region" description="Helical" evidence="2">
    <location>
        <begin position="119"/>
        <end position="138"/>
    </location>
</feature>
<dbReference type="RefSeq" id="WP_268917400.1">
    <property type="nucleotide sequence ID" value="NZ_JAPTMY010000013.1"/>
</dbReference>
<evidence type="ECO:0000313" key="4">
    <source>
        <dbReference type="Proteomes" id="UP001072034"/>
    </source>
</evidence>
<keyword evidence="2" id="KW-1133">Transmembrane helix</keyword>
<dbReference type="EMBL" id="JAPTMY010000013">
    <property type="protein sequence ID" value="MCZ0857896.1"/>
    <property type="molecule type" value="Genomic_DNA"/>
</dbReference>
<evidence type="ECO:0008006" key="5">
    <source>
        <dbReference type="Google" id="ProtNLM"/>
    </source>
</evidence>